<dbReference type="PANTHER" id="PTHR23319:SF4">
    <property type="entry name" value="GRAM DOMAIN CONTAINING 1B, ISOFORM E"/>
    <property type="match status" value="1"/>
</dbReference>
<feature type="compositionally biased region" description="Basic and acidic residues" evidence="5">
    <location>
        <begin position="1005"/>
        <end position="1019"/>
    </location>
</feature>
<feature type="region of interest" description="Disordered" evidence="5">
    <location>
        <begin position="310"/>
        <end position="332"/>
    </location>
</feature>
<gene>
    <name evidence="7" type="ORF">ODALV1_LOCUS14992</name>
</gene>
<evidence type="ECO:0000313" key="8">
    <source>
        <dbReference type="Proteomes" id="UP001642540"/>
    </source>
</evidence>
<dbReference type="PROSITE" id="PS51778">
    <property type="entry name" value="VAST"/>
    <property type="match status" value="1"/>
</dbReference>
<feature type="compositionally biased region" description="Polar residues" evidence="5">
    <location>
        <begin position="316"/>
        <end position="332"/>
    </location>
</feature>
<protein>
    <recommendedName>
        <fullName evidence="6">VASt domain-containing protein</fullName>
    </recommendedName>
</protein>
<evidence type="ECO:0000256" key="5">
    <source>
        <dbReference type="SAM" id="MobiDB-lite"/>
    </source>
</evidence>
<feature type="region of interest" description="Disordered" evidence="5">
    <location>
        <begin position="1005"/>
        <end position="1049"/>
    </location>
</feature>
<dbReference type="Gene3D" id="2.30.29.30">
    <property type="entry name" value="Pleckstrin-homology domain (PH domain)/Phosphotyrosine-binding domain (PTB)"/>
    <property type="match status" value="1"/>
</dbReference>
<feature type="compositionally biased region" description="Polar residues" evidence="5">
    <location>
        <begin position="99"/>
        <end position="130"/>
    </location>
</feature>
<accession>A0ABP1QY22</accession>
<evidence type="ECO:0000313" key="7">
    <source>
        <dbReference type="EMBL" id="CAL8111389.1"/>
    </source>
</evidence>
<feature type="compositionally biased region" description="Low complexity" evidence="5">
    <location>
        <begin position="42"/>
        <end position="57"/>
    </location>
</feature>
<keyword evidence="4" id="KW-0472">Membrane</keyword>
<keyword evidence="2" id="KW-0812">Transmembrane</keyword>
<evidence type="ECO:0000256" key="1">
    <source>
        <dbReference type="ARBA" id="ARBA00004167"/>
    </source>
</evidence>
<dbReference type="EMBL" id="CAXLJM020000046">
    <property type="protein sequence ID" value="CAL8111389.1"/>
    <property type="molecule type" value="Genomic_DNA"/>
</dbReference>
<feature type="compositionally biased region" description="Polar residues" evidence="5">
    <location>
        <begin position="23"/>
        <end position="41"/>
    </location>
</feature>
<feature type="compositionally biased region" description="Low complexity" evidence="5">
    <location>
        <begin position="219"/>
        <end position="229"/>
    </location>
</feature>
<feature type="compositionally biased region" description="Basic and acidic residues" evidence="5">
    <location>
        <begin position="197"/>
        <end position="208"/>
    </location>
</feature>
<name>A0ABP1QY22_9HEXA</name>
<feature type="compositionally biased region" description="Basic residues" evidence="5">
    <location>
        <begin position="209"/>
        <end position="218"/>
    </location>
</feature>
<dbReference type="SMART" id="SM00568">
    <property type="entry name" value="GRAM"/>
    <property type="match status" value="1"/>
</dbReference>
<dbReference type="Pfam" id="PF02893">
    <property type="entry name" value="GRAM"/>
    <property type="match status" value="1"/>
</dbReference>
<feature type="compositionally biased region" description="Polar residues" evidence="5">
    <location>
        <begin position="58"/>
        <end position="79"/>
    </location>
</feature>
<dbReference type="InterPro" id="IPR051482">
    <property type="entry name" value="Cholesterol_transport"/>
</dbReference>
<sequence length="1049" mass="114796">MSDGERMVHASSEATGTHYEGKSPNSDSTISTSPAGNGSNNAISSTSTTGVSASVISHPNSSAFSPTSSTAGASQSTKPGESEQSCSSNSGSKREEAHNTSSDASSVDTFHTPSTSLHSLSVSGGTARINGSNVRKLSDFHSEFLQQRQEDRKLFEEEEEITNEPRAEPVSVQEAATKEELPETPSDIEDIGGEAGVDEHPPEEETIKHTRLQQHKRQSSAGSQCSLSSNPENSQFKTADAHSSDSDVSRNSGTTGGFVFDNCSISPSVLAKEDLDRKSLRSDHSQSGENLNISAESVEVGATSEPLLVRQEEHSPSSSKHYVPSQGPTSSIKPRIKKKMWYQQIFSTSYKTRSGDFKKIFKDLPLKERLIVDYSCALQKEILLQGRMYVSQNYVSFYANIFGWETQTSISFKEIESITKEKTALIIPNAIQISTMTEKFFFSSFVTRDTTYVMLFKLWQSALLEDVSLAGHMSKKELWRLVHTCYGEELGVTSEDESEDVNVMCPPYVATSTVQTLLSDVDGVKSIELDPDVCTGEIGPAIAVGLNIGSSIITSNGIPITSDQLLMKDANLVPLPVPLPMTVDPSDSSDTEAVLESEFRKELSPISVIVPVPSHISEGIDSGSESVVSTVPPVCPVDHSNGKETLNTVIPCNIDQLFTMLFTNSKFYLDFQLSRKTCDINQSDWQLGDRSQKTRQLTFTVQTGQMVGPKQAQVTETQTLVPESRPGLLYAIQSESVNAGIPYADAFSVNCHYCLSKVSTTESKLVVISKINYKKTIWGVKSFIEKNSMAALNDFFSHLERALKEECAKMTLGGITPITSPIVSNLPRRRHPRKKCRAPDIPASALTRPIVETSIIHPGTFIYGVRHAAANATAAEVLSETTGDNVESSKTMKVILTVLGCLLLLNAFLYYKLSYLETSANTSLMFPPRLQFTGAIPQTHQEWLVLLQQQDTLHKSEVHSWHEILGSAIGILHQAEKDLENLKKHISTYGHTSHVVKVAPPIERESLDASSENVKKSEDTPISPSEGIRKEQAHRDNNNKVNSVVSHNE</sequence>
<feature type="region of interest" description="Disordered" evidence="5">
    <location>
        <begin position="148"/>
        <end position="251"/>
    </location>
</feature>
<organism evidence="7 8">
    <name type="scientific">Orchesella dallaii</name>
    <dbReference type="NCBI Taxonomy" id="48710"/>
    <lineage>
        <taxon>Eukaryota</taxon>
        <taxon>Metazoa</taxon>
        <taxon>Ecdysozoa</taxon>
        <taxon>Arthropoda</taxon>
        <taxon>Hexapoda</taxon>
        <taxon>Collembola</taxon>
        <taxon>Entomobryomorpha</taxon>
        <taxon>Entomobryoidea</taxon>
        <taxon>Orchesellidae</taxon>
        <taxon>Orchesellinae</taxon>
        <taxon>Orchesella</taxon>
    </lineage>
</organism>
<keyword evidence="3" id="KW-1133">Transmembrane helix</keyword>
<proteinExistence type="predicted"/>
<feature type="domain" description="VASt" evidence="6">
    <location>
        <begin position="641"/>
        <end position="811"/>
    </location>
</feature>
<dbReference type="InterPro" id="IPR031968">
    <property type="entry name" value="VASt"/>
</dbReference>
<feature type="region of interest" description="Disordered" evidence="5">
    <location>
        <begin position="276"/>
        <end position="296"/>
    </location>
</feature>
<feature type="region of interest" description="Disordered" evidence="5">
    <location>
        <begin position="1"/>
        <end position="130"/>
    </location>
</feature>
<feature type="compositionally biased region" description="Basic and acidic residues" evidence="5">
    <location>
        <begin position="1027"/>
        <end position="1038"/>
    </location>
</feature>
<evidence type="ECO:0000256" key="4">
    <source>
        <dbReference type="ARBA" id="ARBA00023136"/>
    </source>
</evidence>
<evidence type="ECO:0000256" key="2">
    <source>
        <dbReference type="ARBA" id="ARBA00022692"/>
    </source>
</evidence>
<feature type="compositionally biased region" description="Low complexity" evidence="5">
    <location>
        <begin position="1039"/>
        <end position="1049"/>
    </location>
</feature>
<feature type="compositionally biased region" description="Basic and acidic residues" evidence="5">
    <location>
        <begin position="276"/>
        <end position="286"/>
    </location>
</feature>
<dbReference type="CDD" id="cd13220">
    <property type="entry name" value="PH-GRAM_GRAMDC"/>
    <property type="match status" value="1"/>
</dbReference>
<evidence type="ECO:0000259" key="6">
    <source>
        <dbReference type="PROSITE" id="PS51778"/>
    </source>
</evidence>
<dbReference type="Proteomes" id="UP001642540">
    <property type="component" value="Unassembled WGS sequence"/>
</dbReference>
<comment type="subcellular location">
    <subcellularLocation>
        <location evidence="1">Membrane</location>
        <topology evidence="1">Single-pass membrane protein</topology>
    </subcellularLocation>
</comment>
<keyword evidence="8" id="KW-1185">Reference proteome</keyword>
<dbReference type="InterPro" id="IPR004182">
    <property type="entry name" value="GRAM"/>
</dbReference>
<dbReference type="PANTHER" id="PTHR23319">
    <property type="entry name" value="GRAM DOMAIN CONTAINING 1B, ISOFORM E"/>
    <property type="match status" value="1"/>
</dbReference>
<evidence type="ECO:0000256" key="3">
    <source>
        <dbReference type="ARBA" id="ARBA00022989"/>
    </source>
</evidence>
<reference evidence="7 8" key="1">
    <citation type="submission" date="2024-08" db="EMBL/GenBank/DDBJ databases">
        <authorList>
            <person name="Cucini C."/>
            <person name="Frati F."/>
        </authorList>
    </citation>
    <scope>NUCLEOTIDE SEQUENCE [LARGE SCALE GENOMIC DNA]</scope>
</reference>
<dbReference type="InterPro" id="IPR011993">
    <property type="entry name" value="PH-like_dom_sf"/>
</dbReference>
<feature type="compositionally biased region" description="Basic and acidic residues" evidence="5">
    <location>
        <begin position="239"/>
        <end position="248"/>
    </location>
</feature>
<dbReference type="Pfam" id="PF16016">
    <property type="entry name" value="VASt"/>
    <property type="match status" value="1"/>
</dbReference>
<comment type="caution">
    <text evidence="7">The sequence shown here is derived from an EMBL/GenBank/DDBJ whole genome shotgun (WGS) entry which is preliminary data.</text>
</comment>
<feature type="compositionally biased region" description="Low complexity" evidence="5">
    <location>
        <begin position="82"/>
        <end position="91"/>
    </location>
</feature>